<organism evidence="2 3">
    <name type="scientific">Candidatus Ghiorseimicrobium undicola</name>
    <dbReference type="NCBI Taxonomy" id="1974746"/>
    <lineage>
        <taxon>Bacteria</taxon>
        <taxon>Pseudomonadati</taxon>
        <taxon>Candidatus Omnitrophota</taxon>
        <taxon>Candidatus Ghiorseimicrobium</taxon>
    </lineage>
</organism>
<dbReference type="InterPro" id="IPR019887">
    <property type="entry name" value="Tscrpt_reg_AsnC/Lrp_C"/>
</dbReference>
<dbReference type="EMBL" id="PCWA01000052">
    <property type="protein sequence ID" value="PIQ89299.1"/>
    <property type="molecule type" value="Genomic_DNA"/>
</dbReference>
<comment type="caution">
    <text evidence="2">The sequence shown here is derived from an EMBL/GenBank/DDBJ whole genome shotgun (WGS) entry which is preliminary data.</text>
</comment>
<evidence type="ECO:0000313" key="3">
    <source>
        <dbReference type="Proteomes" id="UP000229641"/>
    </source>
</evidence>
<dbReference type="SUPFAM" id="SSF46785">
    <property type="entry name" value="Winged helix' DNA-binding domain"/>
    <property type="match status" value="1"/>
</dbReference>
<proteinExistence type="predicted"/>
<sequence>MDEILELLENNARLEPEEIAKILKKDVKSVKSAIKKYEKDGVILKYRALINKELVRDEENYVRALIEVNLVPQKDLGFDHIAERIYQFPEVASCYLISGTYDLLLVVEGKNIHTVSNFVSEKLAPMENVRGTVTHFLLKKYKEDGVILKHKEENKRINISY</sequence>
<dbReference type="SMART" id="SM00344">
    <property type="entry name" value="HTH_ASNC"/>
    <property type="match status" value="1"/>
</dbReference>
<dbReference type="Pfam" id="PF13412">
    <property type="entry name" value="HTH_24"/>
    <property type="match status" value="1"/>
</dbReference>
<dbReference type="InterPro" id="IPR019888">
    <property type="entry name" value="Tscrpt_reg_AsnC-like"/>
</dbReference>
<dbReference type="InterPro" id="IPR036390">
    <property type="entry name" value="WH_DNA-bd_sf"/>
</dbReference>
<dbReference type="Proteomes" id="UP000229641">
    <property type="component" value="Unassembled WGS sequence"/>
</dbReference>
<dbReference type="PANTHER" id="PTHR43413">
    <property type="entry name" value="TRANSCRIPTIONAL REGULATOR, ASNC FAMILY"/>
    <property type="match status" value="1"/>
</dbReference>
<dbReference type="InterPro" id="IPR050684">
    <property type="entry name" value="HTH-Siroheme_Decarb"/>
</dbReference>
<evidence type="ECO:0000313" key="2">
    <source>
        <dbReference type="EMBL" id="PIQ89299.1"/>
    </source>
</evidence>
<dbReference type="InterPro" id="IPR011008">
    <property type="entry name" value="Dimeric_a/b-barrel"/>
</dbReference>
<dbReference type="AlphaFoldDB" id="A0A2H0LXZ4"/>
<gene>
    <name evidence="2" type="ORF">COV72_03665</name>
</gene>
<feature type="domain" description="Transcription regulator AsnC/Lrp ligand binding" evidence="1">
    <location>
        <begin position="66"/>
        <end position="139"/>
    </location>
</feature>
<dbReference type="Gene3D" id="3.30.70.920">
    <property type="match status" value="1"/>
</dbReference>
<dbReference type="Pfam" id="PF01037">
    <property type="entry name" value="AsnC_trans_reg"/>
    <property type="match status" value="1"/>
</dbReference>
<dbReference type="Gene3D" id="1.10.10.10">
    <property type="entry name" value="Winged helix-like DNA-binding domain superfamily/Winged helix DNA-binding domain"/>
    <property type="match status" value="1"/>
</dbReference>
<protein>
    <submittedName>
        <fullName evidence="2">AsnC family transcriptional regulator</fullName>
    </submittedName>
</protein>
<evidence type="ECO:0000259" key="1">
    <source>
        <dbReference type="Pfam" id="PF01037"/>
    </source>
</evidence>
<dbReference type="SUPFAM" id="SSF54909">
    <property type="entry name" value="Dimeric alpha+beta barrel"/>
    <property type="match status" value="1"/>
</dbReference>
<name>A0A2H0LXZ4_9BACT</name>
<accession>A0A2H0LXZ4</accession>
<dbReference type="InterPro" id="IPR036388">
    <property type="entry name" value="WH-like_DNA-bd_sf"/>
</dbReference>
<dbReference type="PANTHER" id="PTHR43413:SF7">
    <property type="entry name" value="HTH-TYPE TRANSCRIPTIONAL REGULATOR PTR2"/>
    <property type="match status" value="1"/>
</dbReference>
<reference evidence="2 3" key="1">
    <citation type="submission" date="2017-09" db="EMBL/GenBank/DDBJ databases">
        <title>Depth-based differentiation of microbial function through sediment-hosted aquifers and enrichment of novel symbionts in the deep terrestrial subsurface.</title>
        <authorList>
            <person name="Probst A.J."/>
            <person name="Ladd B."/>
            <person name="Jarett J.K."/>
            <person name="Geller-Mcgrath D.E."/>
            <person name="Sieber C.M."/>
            <person name="Emerson J.B."/>
            <person name="Anantharaman K."/>
            <person name="Thomas B.C."/>
            <person name="Malmstrom R."/>
            <person name="Stieglmeier M."/>
            <person name="Klingl A."/>
            <person name="Woyke T."/>
            <person name="Ryan C.M."/>
            <person name="Banfield J.F."/>
        </authorList>
    </citation>
    <scope>NUCLEOTIDE SEQUENCE [LARGE SCALE GENOMIC DNA]</scope>
    <source>
        <strain evidence="2">CG11_big_fil_rev_8_21_14_0_20_42_13</strain>
    </source>
</reference>